<dbReference type="Proteomes" id="UP000037395">
    <property type="component" value="Unassembled WGS sequence"/>
</dbReference>
<comment type="caution">
    <text evidence="3">The sequence shown here is derived from an EMBL/GenBank/DDBJ whole genome shotgun (WGS) entry which is preliminary data.</text>
</comment>
<keyword evidence="4" id="KW-1185">Reference proteome</keyword>
<reference evidence="2" key="1">
    <citation type="journal article" date="2014" name="Int. J. Syst. Evol. Microbiol.">
        <title>Complete genome sequence of Corynebacterium casei LMG S-19264T (=DSM 44701T), isolated from a smear-ripened cheese.</title>
        <authorList>
            <consortium name="US DOE Joint Genome Institute (JGI-PGF)"/>
            <person name="Walter F."/>
            <person name="Albersmeier A."/>
            <person name="Kalinowski J."/>
            <person name="Ruckert C."/>
        </authorList>
    </citation>
    <scope>NUCLEOTIDE SEQUENCE</scope>
    <source>
        <strain evidence="2">JCM 4434</strain>
    </source>
</reference>
<name>A0A1E7NBN5_KITAU</name>
<reference evidence="2" key="5">
    <citation type="submission" date="2020-09" db="EMBL/GenBank/DDBJ databases">
        <authorList>
            <person name="Sun Q."/>
            <person name="Ohkuma M."/>
        </authorList>
    </citation>
    <scope>NUCLEOTIDE SEQUENCE</scope>
    <source>
        <strain evidence="2">JCM 4434</strain>
    </source>
</reference>
<dbReference type="Proteomes" id="UP000610124">
    <property type="component" value="Unassembled WGS sequence"/>
</dbReference>
<protein>
    <submittedName>
        <fullName evidence="3">Uncharacterized protein</fullName>
    </submittedName>
</protein>
<evidence type="ECO:0000313" key="4">
    <source>
        <dbReference type="Proteomes" id="UP000037395"/>
    </source>
</evidence>
<accession>A0A1E7NBN5</accession>
<dbReference type="KEGG" id="kau:B6264_12965"/>
<dbReference type="EMBL" id="BMUB01000010">
    <property type="protein sequence ID" value="GGU87617.1"/>
    <property type="molecule type" value="Genomic_DNA"/>
</dbReference>
<dbReference type="AlphaFoldDB" id="A0A1E7NBN5"/>
<accession>A0A8H9LUK9</accession>
<dbReference type="RefSeq" id="WP_030288436.1">
    <property type="nucleotide sequence ID" value="NZ_BMUB01000010.1"/>
</dbReference>
<dbReference type="GeneID" id="97487539"/>
<gene>
    <name evidence="2" type="ORF">GCM10010502_45200</name>
    <name evidence="3" type="ORF">HS99_0023135</name>
</gene>
<reference evidence="4" key="3">
    <citation type="submission" date="2016-08" db="EMBL/GenBank/DDBJ databases">
        <title>Sequencing, assembly and comparative genomics of S. aureofaciens ATCC 10762.</title>
        <authorList>
            <person name="Gradnigo J.S."/>
            <person name="Johnson N."/>
            <person name="Somerville G.A."/>
        </authorList>
    </citation>
    <scope>NUCLEOTIDE SEQUENCE [LARGE SCALE GENOMIC DNA]</scope>
    <source>
        <strain evidence="4">ATCC 10762 / DSM 40127 / CCM 3239 / JCM 4008 / LMG 5968 / NBRC 12843 / NCIMB 8234 / A-377</strain>
    </source>
</reference>
<sequence>MTKHAAGSTAKFRQGTLDLLDRRGMATTPSRLGPKPRPGAVTAEAGHANGDTFRHIGRDVTPPGVHAAPPVQGELKGHRHRGAEKHSAH</sequence>
<reference evidence="3 4" key="2">
    <citation type="submission" date="2014-07" db="EMBL/GenBank/DDBJ databases">
        <authorList>
            <person name="Zhang J.E."/>
            <person name="Yang H."/>
            <person name="Guo J."/>
            <person name="Deng Z."/>
            <person name="Luo H."/>
            <person name="Luo M."/>
            <person name="Zhao B."/>
        </authorList>
    </citation>
    <scope>NUCLEOTIDE SEQUENCE [LARGE SCALE GENOMIC DNA]</scope>
    <source>
        <strain evidence="3">ATCC 10762</strain>
        <strain evidence="4">ATCC 10762 / DSM 40127 / CCM 3239 / JCM 4008 / LMG 5968 / NBRC 12843 / NCIMB 8234 / A-377</strain>
    </source>
</reference>
<reference evidence="3" key="4">
    <citation type="submission" date="2016-08" db="EMBL/GenBank/DDBJ databases">
        <title>Sequencing, Assembly and Comparative Genomics of S. aureofaciens ATCC 10762.</title>
        <authorList>
            <person name="Gradnigo J.S."/>
            <person name="Johnson N."/>
            <person name="Somerville G.A."/>
        </authorList>
    </citation>
    <scope>NUCLEOTIDE SEQUENCE [LARGE SCALE GENOMIC DNA]</scope>
    <source>
        <strain evidence="3">ATCC 10762</strain>
    </source>
</reference>
<feature type="region of interest" description="Disordered" evidence="1">
    <location>
        <begin position="1"/>
        <end position="89"/>
    </location>
</feature>
<dbReference type="EMBL" id="JPRF03000016">
    <property type="protein sequence ID" value="OEV38097.1"/>
    <property type="molecule type" value="Genomic_DNA"/>
</dbReference>
<evidence type="ECO:0000256" key="1">
    <source>
        <dbReference type="SAM" id="MobiDB-lite"/>
    </source>
</evidence>
<evidence type="ECO:0000313" key="3">
    <source>
        <dbReference type="EMBL" id="OEV38097.1"/>
    </source>
</evidence>
<dbReference type="OrthoDB" id="3854719at2"/>
<organism evidence="3 4">
    <name type="scientific">Kitasatospora aureofaciens</name>
    <name type="common">Streptomyces aureofaciens</name>
    <dbReference type="NCBI Taxonomy" id="1894"/>
    <lineage>
        <taxon>Bacteria</taxon>
        <taxon>Bacillati</taxon>
        <taxon>Actinomycetota</taxon>
        <taxon>Actinomycetes</taxon>
        <taxon>Kitasatosporales</taxon>
        <taxon>Streptomycetaceae</taxon>
        <taxon>Kitasatospora</taxon>
    </lineage>
</organism>
<evidence type="ECO:0000313" key="2">
    <source>
        <dbReference type="EMBL" id="GGU87617.1"/>
    </source>
</evidence>
<proteinExistence type="predicted"/>